<dbReference type="GO" id="GO:0004518">
    <property type="term" value="F:nuclease activity"/>
    <property type="evidence" value="ECO:0007669"/>
    <property type="project" value="UniProtKB-KW"/>
</dbReference>
<evidence type="ECO:0000256" key="1">
    <source>
        <dbReference type="ARBA" id="ARBA00001968"/>
    </source>
</evidence>
<keyword evidence="6" id="KW-0378">Hydrolase</keyword>
<dbReference type="OrthoDB" id="6627079at2759"/>
<evidence type="ECO:0000256" key="4">
    <source>
        <dbReference type="ARBA" id="ARBA00022722"/>
    </source>
</evidence>
<comment type="similarity">
    <text evidence="3">Belongs to the HARBI1 family.</text>
</comment>
<evidence type="ECO:0000313" key="9">
    <source>
        <dbReference type="EMBL" id="CAH0585725.1"/>
    </source>
</evidence>
<sequence>MDVEVITAAAIYLYTVYKYHRSVYRHKIIKKKWRKRRLWMQTIHQNRTRQFMDNLLNDLVSEPSGEFGNFVRMSSSDFEYILQKISPIIAKKDTHWREAIPPKIRLALTLRFLATGDSYRSLHYQFKISTALISRIIPEVCLALNQVLEDMIKIPTSPEEWLAKAKGFSFPHCLGAIDGRHITILSPACTGPEYFNYKGSFSIVLLALVDSDYCFLSADIGSQGGISDGSVLKQSNLWKKICDGTLNLPPSCPLPGSNTNMPYVFLGDGTLALSTHIMKPFPGHHQSGTPERMFNQQLSRSRAIIENTFGILSSVFRVFKSPITLDVDKTSTITHSCLLLHNFLRKSKTSRNIYTPPGSTDSYDRNGELIQVGMRVNHEENLLPLQSVPHRAPINAKQIRINFMNYIHQRSLCSGRAYR</sequence>
<dbReference type="InterPro" id="IPR027806">
    <property type="entry name" value="HARBI1_dom"/>
</dbReference>
<evidence type="ECO:0000259" key="8">
    <source>
        <dbReference type="Pfam" id="PF13359"/>
    </source>
</evidence>
<name>A0A9P0BMC5_CHRIL</name>
<evidence type="ECO:0000256" key="5">
    <source>
        <dbReference type="ARBA" id="ARBA00022723"/>
    </source>
</evidence>
<proteinExistence type="inferred from homology"/>
<evidence type="ECO:0000256" key="2">
    <source>
        <dbReference type="ARBA" id="ARBA00004123"/>
    </source>
</evidence>
<protein>
    <recommendedName>
        <fullName evidence="8">DDE Tnp4 domain-containing protein</fullName>
    </recommendedName>
</protein>
<dbReference type="GO" id="GO:0016787">
    <property type="term" value="F:hydrolase activity"/>
    <property type="evidence" value="ECO:0007669"/>
    <property type="project" value="UniProtKB-KW"/>
</dbReference>
<dbReference type="GO" id="GO:0046872">
    <property type="term" value="F:metal ion binding"/>
    <property type="evidence" value="ECO:0007669"/>
    <property type="project" value="UniProtKB-KW"/>
</dbReference>
<dbReference type="PANTHER" id="PTHR22930:SF269">
    <property type="entry name" value="NUCLEASE HARBI1-LIKE PROTEIN"/>
    <property type="match status" value="1"/>
</dbReference>
<dbReference type="Pfam" id="PF13359">
    <property type="entry name" value="DDE_Tnp_4"/>
    <property type="match status" value="1"/>
</dbReference>
<accession>A0A9P0BMC5</accession>
<evidence type="ECO:0000256" key="6">
    <source>
        <dbReference type="ARBA" id="ARBA00022801"/>
    </source>
</evidence>
<dbReference type="GO" id="GO:0005634">
    <property type="term" value="C:nucleus"/>
    <property type="evidence" value="ECO:0007669"/>
    <property type="project" value="UniProtKB-SubCell"/>
</dbReference>
<evidence type="ECO:0000256" key="3">
    <source>
        <dbReference type="ARBA" id="ARBA00006958"/>
    </source>
</evidence>
<comment type="cofactor">
    <cofactor evidence="1">
        <name>a divalent metal cation</name>
        <dbReference type="ChEBI" id="CHEBI:60240"/>
    </cofactor>
</comment>
<keyword evidence="7" id="KW-0539">Nucleus</keyword>
<dbReference type="PANTHER" id="PTHR22930">
    <property type="match status" value="1"/>
</dbReference>
<organism evidence="9 10">
    <name type="scientific">Chrysodeixis includens</name>
    <name type="common">Soybean looper</name>
    <name type="synonym">Pseudoplusia includens</name>
    <dbReference type="NCBI Taxonomy" id="689277"/>
    <lineage>
        <taxon>Eukaryota</taxon>
        <taxon>Metazoa</taxon>
        <taxon>Ecdysozoa</taxon>
        <taxon>Arthropoda</taxon>
        <taxon>Hexapoda</taxon>
        <taxon>Insecta</taxon>
        <taxon>Pterygota</taxon>
        <taxon>Neoptera</taxon>
        <taxon>Endopterygota</taxon>
        <taxon>Lepidoptera</taxon>
        <taxon>Glossata</taxon>
        <taxon>Ditrysia</taxon>
        <taxon>Noctuoidea</taxon>
        <taxon>Noctuidae</taxon>
        <taxon>Plusiinae</taxon>
        <taxon>Chrysodeixis</taxon>
    </lineage>
</organism>
<feature type="domain" description="DDE Tnp4" evidence="8">
    <location>
        <begin position="177"/>
        <end position="342"/>
    </location>
</feature>
<gene>
    <name evidence="9" type="ORF">CINC_LOCUS3008</name>
</gene>
<evidence type="ECO:0000313" key="10">
    <source>
        <dbReference type="Proteomes" id="UP001154114"/>
    </source>
</evidence>
<keyword evidence="4" id="KW-0540">Nuclease</keyword>
<dbReference type="InterPro" id="IPR045249">
    <property type="entry name" value="HARBI1-like"/>
</dbReference>
<dbReference type="EMBL" id="LR824017">
    <property type="protein sequence ID" value="CAH0585725.1"/>
    <property type="molecule type" value="Genomic_DNA"/>
</dbReference>
<dbReference type="AlphaFoldDB" id="A0A9P0BMC5"/>
<dbReference type="Proteomes" id="UP001154114">
    <property type="component" value="Chromosome 14"/>
</dbReference>
<keyword evidence="10" id="KW-1185">Reference proteome</keyword>
<evidence type="ECO:0000256" key="7">
    <source>
        <dbReference type="ARBA" id="ARBA00023242"/>
    </source>
</evidence>
<keyword evidence="5" id="KW-0479">Metal-binding</keyword>
<comment type="subcellular location">
    <subcellularLocation>
        <location evidence="2">Nucleus</location>
    </subcellularLocation>
</comment>
<reference evidence="9" key="1">
    <citation type="submission" date="2021-12" db="EMBL/GenBank/DDBJ databases">
        <authorList>
            <person name="King R."/>
        </authorList>
    </citation>
    <scope>NUCLEOTIDE SEQUENCE</scope>
</reference>